<dbReference type="GO" id="GO:0005992">
    <property type="term" value="P:trehalose biosynthetic process"/>
    <property type="evidence" value="ECO:0007669"/>
    <property type="project" value="UniProtKB-UniPathway"/>
</dbReference>
<evidence type="ECO:0000256" key="5">
    <source>
        <dbReference type="ARBA" id="ARBA00024179"/>
    </source>
</evidence>
<dbReference type="AlphaFoldDB" id="A0A853CVN3"/>
<dbReference type="NCBIfam" id="TIGR01484">
    <property type="entry name" value="HAD-SF-IIB"/>
    <property type="match status" value="1"/>
</dbReference>
<evidence type="ECO:0000256" key="3">
    <source>
        <dbReference type="ARBA" id="ARBA00008770"/>
    </source>
</evidence>
<evidence type="ECO:0000256" key="1">
    <source>
        <dbReference type="ARBA" id="ARBA00000500"/>
    </source>
</evidence>
<keyword evidence="6" id="KW-0460">Magnesium</keyword>
<name>A0A853CVN3_9MICO</name>
<dbReference type="GO" id="GO:0004805">
    <property type="term" value="F:trehalose-phosphatase activity"/>
    <property type="evidence" value="ECO:0007669"/>
    <property type="project" value="UniProtKB-EC"/>
</dbReference>
<keyword evidence="4 6" id="KW-0378">Hydrolase</keyword>
<dbReference type="GO" id="GO:0046872">
    <property type="term" value="F:metal ion binding"/>
    <property type="evidence" value="ECO:0007669"/>
    <property type="project" value="UniProtKB-KW"/>
</dbReference>
<dbReference type="Proteomes" id="UP000578352">
    <property type="component" value="Unassembled WGS sequence"/>
</dbReference>
<dbReference type="PANTHER" id="PTHR43768">
    <property type="entry name" value="TREHALOSE 6-PHOSPHATE PHOSPHATASE"/>
    <property type="match status" value="1"/>
</dbReference>
<dbReference type="UniPathway" id="UPA00299"/>
<evidence type="ECO:0000256" key="4">
    <source>
        <dbReference type="ARBA" id="ARBA00022801"/>
    </source>
</evidence>
<evidence type="ECO:0000313" key="8">
    <source>
        <dbReference type="Proteomes" id="UP000578352"/>
    </source>
</evidence>
<comment type="similarity">
    <text evidence="3 6">Belongs to the trehalose phosphatase family.</text>
</comment>
<dbReference type="Gene3D" id="3.40.50.1000">
    <property type="entry name" value="HAD superfamily/HAD-like"/>
    <property type="match status" value="1"/>
</dbReference>
<dbReference type="InterPro" id="IPR044651">
    <property type="entry name" value="OTSB-like"/>
</dbReference>
<dbReference type="EMBL" id="JACCFL010000001">
    <property type="protein sequence ID" value="NYJ24488.1"/>
    <property type="molecule type" value="Genomic_DNA"/>
</dbReference>
<accession>A0A853CVN3</accession>
<dbReference type="CDD" id="cd01627">
    <property type="entry name" value="HAD_TPP"/>
    <property type="match status" value="1"/>
</dbReference>
<dbReference type="InterPro" id="IPR003337">
    <property type="entry name" value="Trehalose_PPase"/>
</dbReference>
<comment type="catalytic activity">
    <reaction evidence="1 6">
        <text>alpha,alpha-trehalose 6-phosphate + H2O = alpha,alpha-trehalose + phosphate</text>
        <dbReference type="Rhea" id="RHEA:23420"/>
        <dbReference type="ChEBI" id="CHEBI:15377"/>
        <dbReference type="ChEBI" id="CHEBI:16551"/>
        <dbReference type="ChEBI" id="CHEBI:43474"/>
        <dbReference type="ChEBI" id="CHEBI:58429"/>
        <dbReference type="EC" id="3.1.3.12"/>
    </reaction>
</comment>
<dbReference type="SUPFAM" id="SSF56784">
    <property type="entry name" value="HAD-like"/>
    <property type="match status" value="1"/>
</dbReference>
<proteinExistence type="inferred from homology"/>
<comment type="function">
    <text evidence="5 6">Removes the phosphate from trehalose 6-phosphate to produce free trehalose.</text>
</comment>
<dbReference type="Gene3D" id="3.30.70.1020">
    <property type="entry name" value="Trehalose-6-phosphate phosphatase related protein, domain 2"/>
    <property type="match status" value="1"/>
</dbReference>
<reference evidence="7 8" key="1">
    <citation type="submission" date="2020-07" db="EMBL/GenBank/DDBJ databases">
        <title>Sequencing the genomes of 1000 actinobacteria strains.</title>
        <authorList>
            <person name="Klenk H.-P."/>
        </authorList>
    </citation>
    <scope>NUCLEOTIDE SEQUENCE [LARGE SCALE GENOMIC DNA]</scope>
    <source>
        <strain evidence="7 8">DSM 15165</strain>
    </source>
</reference>
<gene>
    <name evidence="7" type="ORF">HNR13_002775</name>
</gene>
<dbReference type="RefSeq" id="WP_179606648.1">
    <property type="nucleotide sequence ID" value="NZ_BAABEH010000001.1"/>
</dbReference>
<comment type="pathway">
    <text evidence="2 6">Glycan biosynthesis; trehalose biosynthesis.</text>
</comment>
<sequence>MTDTPSHPDAGGAQPAGIAQPAAIALATAVARLARAERLLLALDFDGTLAPFVDIPKAARMLPAIKAALDRLEALPDTWVAYVSGRPLASLEIVTEADEDALLIGSHGVEIRFGRDGVSVDLSDEERATLDKLGETLGALVDSVPGTRLEVKPVGFGVHYRLLEGDEGAAVVARAYEAAASVSDQLTIRDGKDIIEFSVRGADKGDGIERLREYTHATAVLFAGDDVTDEDGFGVLRPEQGDLGIKVGQGETAAQFRVADERAVATLLTLLADAREAARGESAPTSSPA</sequence>
<comment type="cofactor">
    <cofactor evidence="6">
        <name>Mg(2+)</name>
        <dbReference type="ChEBI" id="CHEBI:18420"/>
    </cofactor>
</comment>
<organism evidence="7 8">
    <name type="scientific">Leifsonia shinshuensis</name>
    <dbReference type="NCBI Taxonomy" id="150026"/>
    <lineage>
        <taxon>Bacteria</taxon>
        <taxon>Bacillati</taxon>
        <taxon>Actinomycetota</taxon>
        <taxon>Actinomycetes</taxon>
        <taxon>Micrococcales</taxon>
        <taxon>Microbacteriaceae</taxon>
        <taxon>Leifsonia</taxon>
    </lineage>
</organism>
<comment type="caution">
    <text evidence="7">The sequence shown here is derived from an EMBL/GenBank/DDBJ whole genome shotgun (WGS) entry which is preliminary data.</text>
</comment>
<dbReference type="InterPro" id="IPR036412">
    <property type="entry name" value="HAD-like_sf"/>
</dbReference>
<evidence type="ECO:0000313" key="7">
    <source>
        <dbReference type="EMBL" id="NYJ24488.1"/>
    </source>
</evidence>
<keyword evidence="6" id="KW-0479">Metal-binding</keyword>
<evidence type="ECO:0000256" key="2">
    <source>
        <dbReference type="ARBA" id="ARBA00005199"/>
    </source>
</evidence>
<dbReference type="PANTHER" id="PTHR43768:SF3">
    <property type="entry name" value="TREHALOSE 6-PHOSPHATE PHOSPHATASE"/>
    <property type="match status" value="1"/>
</dbReference>
<dbReference type="EC" id="3.1.3.12" evidence="6"/>
<dbReference type="InterPro" id="IPR006379">
    <property type="entry name" value="HAD-SF_hydro_IIB"/>
</dbReference>
<dbReference type="NCBIfam" id="TIGR00685">
    <property type="entry name" value="T6PP"/>
    <property type="match status" value="1"/>
</dbReference>
<protein>
    <recommendedName>
        <fullName evidence="6">Trehalose 6-phosphate phosphatase</fullName>
        <ecNumber evidence="6">3.1.3.12</ecNumber>
    </recommendedName>
</protein>
<dbReference type="InterPro" id="IPR023214">
    <property type="entry name" value="HAD_sf"/>
</dbReference>
<dbReference type="Pfam" id="PF02358">
    <property type="entry name" value="Trehalose_PPase"/>
    <property type="match status" value="1"/>
</dbReference>
<evidence type="ECO:0000256" key="6">
    <source>
        <dbReference type="RuleBase" id="RU361117"/>
    </source>
</evidence>